<dbReference type="Gene3D" id="3.20.20.450">
    <property type="entry name" value="EAL domain"/>
    <property type="match status" value="1"/>
</dbReference>
<dbReference type="Gene3D" id="3.30.450.20">
    <property type="entry name" value="PAS domain"/>
    <property type="match status" value="2"/>
</dbReference>
<dbReference type="SUPFAM" id="SSF55073">
    <property type="entry name" value="Nucleotide cyclase"/>
    <property type="match status" value="1"/>
</dbReference>
<feature type="domain" description="PAC" evidence="1">
    <location>
        <begin position="223"/>
        <end position="275"/>
    </location>
</feature>
<dbReference type="InterPro" id="IPR043128">
    <property type="entry name" value="Rev_trsase/Diguanyl_cyclase"/>
</dbReference>
<dbReference type="InterPro" id="IPR000014">
    <property type="entry name" value="PAS"/>
</dbReference>
<dbReference type="InterPro" id="IPR035919">
    <property type="entry name" value="EAL_sf"/>
</dbReference>
<dbReference type="Pfam" id="PF00563">
    <property type="entry name" value="EAL"/>
    <property type="match status" value="1"/>
</dbReference>
<dbReference type="SMART" id="SM00052">
    <property type="entry name" value="EAL"/>
    <property type="match status" value="1"/>
</dbReference>
<evidence type="ECO:0000259" key="3">
    <source>
        <dbReference type="PROSITE" id="PS50887"/>
    </source>
</evidence>
<dbReference type="AlphaFoldDB" id="A0A6M4GZM9"/>
<dbReference type="InterPro" id="IPR001610">
    <property type="entry name" value="PAC"/>
</dbReference>
<dbReference type="SUPFAM" id="SSF55785">
    <property type="entry name" value="PYP-like sensor domain (PAS domain)"/>
    <property type="match status" value="2"/>
</dbReference>
<dbReference type="InterPro" id="IPR000700">
    <property type="entry name" value="PAS-assoc_C"/>
</dbReference>
<dbReference type="Gene3D" id="3.30.70.270">
    <property type="match status" value="1"/>
</dbReference>
<dbReference type="CDD" id="cd01949">
    <property type="entry name" value="GGDEF"/>
    <property type="match status" value="1"/>
</dbReference>
<dbReference type="Pfam" id="PF00990">
    <property type="entry name" value="GGDEF"/>
    <property type="match status" value="1"/>
</dbReference>
<dbReference type="RefSeq" id="WP_171093579.1">
    <property type="nucleotide sequence ID" value="NZ_CP053069.1"/>
</dbReference>
<reference evidence="4 5" key="1">
    <citation type="submission" date="2020-04" db="EMBL/GenBank/DDBJ databases">
        <title>Usitatibacter rugosus gen. nov., sp. nov. and Usitatibacter palustris sp. nov., novel members of Usitatibacteraceae fam. nov. within the order Nitrosomonadales isolated from soil.</title>
        <authorList>
            <person name="Huber K.J."/>
            <person name="Neumann-Schaal M."/>
            <person name="Geppert A."/>
            <person name="Luckner M."/>
            <person name="Wanner G."/>
            <person name="Overmann J."/>
        </authorList>
    </citation>
    <scope>NUCLEOTIDE SEQUENCE [LARGE SCALE GENOMIC DNA]</scope>
    <source>
        <strain evidence="4 5">0125_3</strain>
    </source>
</reference>
<dbReference type="InterPro" id="IPR001633">
    <property type="entry name" value="EAL_dom"/>
</dbReference>
<feature type="domain" description="GGDEF" evidence="3">
    <location>
        <begin position="307"/>
        <end position="440"/>
    </location>
</feature>
<dbReference type="NCBIfam" id="TIGR00254">
    <property type="entry name" value="GGDEF"/>
    <property type="match status" value="1"/>
</dbReference>
<evidence type="ECO:0000259" key="2">
    <source>
        <dbReference type="PROSITE" id="PS50883"/>
    </source>
</evidence>
<sequence length="706" mass="79587">MDNLQARLAEFESLVESAQGQLDLVVAAMDHLEPGVVLYGADDRVVFCNKRFREIYAEVADLLIPGTPYSEIARAYYRRGFESRTGLSEEEYVRARLDYHLNPDERDYEFLHGDKYWLLISDRKTKDGGVIGFRVDITARKRAEQQREASEARFKSLLEMSSDWYWEQDAQFRFTMMSQGLANLGEVPESLVGRARWEQGYGGLTEDQWVAHRRQLEAREPFRGFEFTFMRSSGEERWVSVSGEPVFDNAGRFTGYRGVGTDVTERKRYEAKIRELADYDFLTGLPNRSLLAARFGHAVRSSDRTGQPMALAFIDLDRFKTINDSLGHHVGDRLLKQIATRLVHVVRATDTVCRHGGDEFLVLLPEVGSAEKAAHVASEIARELSNPYDVEGYELVVTPSIGISLYPADGAELPVLIRNADAAMYHSKAMGRNQCSFFKEEMNARISERLILENSMRRGLAREEFYLEYQPIYALGAGRPIVGAEALLRWRHPEMGIVPPARFIPIAEDSGLILDIGEWVIREACRQSRTWTAAGLREIPVRVNLSGIQLRQKNLLDVLQRAMQDYGRKPAQIEFEVTESVLLSEVEMATGVLEALSRQGFKLAIDDFGTGYSSLSYLKRLHVDKLKVDKSFIHDISIDERGAALTRGIIGLAKSLNLRVVGEGVETAQQLAFLTANGCDEAQGFYFSVPLSAPALAEKLRDSRPS</sequence>
<dbReference type="PROSITE" id="PS50113">
    <property type="entry name" value="PAC"/>
    <property type="match status" value="1"/>
</dbReference>
<dbReference type="SMART" id="SM00267">
    <property type="entry name" value="GGDEF"/>
    <property type="match status" value="1"/>
</dbReference>
<dbReference type="KEGG" id="uru:DSM104443_02956"/>
<dbReference type="SMART" id="SM00086">
    <property type="entry name" value="PAC"/>
    <property type="match status" value="2"/>
</dbReference>
<evidence type="ECO:0000259" key="1">
    <source>
        <dbReference type="PROSITE" id="PS50113"/>
    </source>
</evidence>
<keyword evidence="5" id="KW-1185">Reference proteome</keyword>
<dbReference type="InterPro" id="IPR029787">
    <property type="entry name" value="Nucleotide_cyclase"/>
</dbReference>
<evidence type="ECO:0008006" key="6">
    <source>
        <dbReference type="Google" id="ProtNLM"/>
    </source>
</evidence>
<dbReference type="PANTHER" id="PTHR44757">
    <property type="entry name" value="DIGUANYLATE CYCLASE DGCP"/>
    <property type="match status" value="1"/>
</dbReference>
<dbReference type="EMBL" id="CP053069">
    <property type="protein sequence ID" value="QJR11873.1"/>
    <property type="molecule type" value="Genomic_DNA"/>
</dbReference>
<feature type="domain" description="EAL" evidence="2">
    <location>
        <begin position="449"/>
        <end position="704"/>
    </location>
</feature>
<dbReference type="Pfam" id="PF12860">
    <property type="entry name" value="PAS_7"/>
    <property type="match status" value="1"/>
</dbReference>
<dbReference type="PROSITE" id="PS50887">
    <property type="entry name" value="GGDEF"/>
    <property type="match status" value="1"/>
</dbReference>
<dbReference type="FunFam" id="3.30.70.270:FF:000001">
    <property type="entry name" value="Diguanylate cyclase domain protein"/>
    <property type="match status" value="1"/>
</dbReference>
<organism evidence="4 5">
    <name type="scientific">Usitatibacter rugosus</name>
    <dbReference type="NCBI Taxonomy" id="2732067"/>
    <lineage>
        <taxon>Bacteria</taxon>
        <taxon>Pseudomonadati</taxon>
        <taxon>Pseudomonadota</taxon>
        <taxon>Betaproteobacteria</taxon>
        <taxon>Nitrosomonadales</taxon>
        <taxon>Usitatibacteraceae</taxon>
        <taxon>Usitatibacter</taxon>
    </lineage>
</organism>
<protein>
    <recommendedName>
        <fullName evidence="6">PAS domain S-box-containing protein/diguanylate cyclase (GGDEF)-like protein</fullName>
    </recommendedName>
</protein>
<dbReference type="InterPro" id="IPR035965">
    <property type="entry name" value="PAS-like_dom_sf"/>
</dbReference>
<evidence type="ECO:0000313" key="4">
    <source>
        <dbReference type="EMBL" id="QJR11873.1"/>
    </source>
</evidence>
<dbReference type="PROSITE" id="PS50883">
    <property type="entry name" value="EAL"/>
    <property type="match status" value="1"/>
</dbReference>
<dbReference type="GO" id="GO:0003824">
    <property type="term" value="F:catalytic activity"/>
    <property type="evidence" value="ECO:0007669"/>
    <property type="project" value="UniProtKB-ARBA"/>
</dbReference>
<dbReference type="InterPro" id="IPR052155">
    <property type="entry name" value="Biofilm_reg_signaling"/>
</dbReference>
<dbReference type="PANTHER" id="PTHR44757:SF2">
    <property type="entry name" value="BIOFILM ARCHITECTURE MAINTENANCE PROTEIN MBAA"/>
    <property type="match status" value="1"/>
</dbReference>
<gene>
    <name evidence="4" type="ORF">DSM104443_02956</name>
</gene>
<proteinExistence type="predicted"/>
<dbReference type="Proteomes" id="UP000501534">
    <property type="component" value="Chromosome"/>
</dbReference>
<evidence type="ECO:0000313" key="5">
    <source>
        <dbReference type="Proteomes" id="UP000501534"/>
    </source>
</evidence>
<dbReference type="InterPro" id="IPR000160">
    <property type="entry name" value="GGDEF_dom"/>
</dbReference>
<accession>A0A6M4GZM9</accession>
<dbReference type="SUPFAM" id="SSF141868">
    <property type="entry name" value="EAL domain-like"/>
    <property type="match status" value="1"/>
</dbReference>
<dbReference type="NCBIfam" id="TIGR00229">
    <property type="entry name" value="sensory_box"/>
    <property type="match status" value="1"/>
</dbReference>
<dbReference type="Pfam" id="PF13426">
    <property type="entry name" value="PAS_9"/>
    <property type="match status" value="1"/>
</dbReference>
<dbReference type="CDD" id="cd01948">
    <property type="entry name" value="EAL"/>
    <property type="match status" value="1"/>
</dbReference>
<name>A0A6M4GZM9_9PROT</name>